<feature type="DNA-binding region" description="Homeobox" evidence="9">
    <location>
        <begin position="28"/>
        <end position="87"/>
    </location>
</feature>
<feature type="region of interest" description="Disordered" evidence="11">
    <location>
        <begin position="1"/>
        <end position="39"/>
    </location>
</feature>
<dbReference type="CDD" id="cd08875">
    <property type="entry name" value="START_ArGLABRA2_like"/>
    <property type="match status" value="1"/>
</dbReference>
<gene>
    <name evidence="14" type="ORF">MTR67_042900</name>
</gene>
<evidence type="ECO:0000256" key="5">
    <source>
        <dbReference type="ARBA" id="ARBA00023125"/>
    </source>
</evidence>
<feature type="domain" description="START" evidence="13">
    <location>
        <begin position="167"/>
        <end position="403"/>
    </location>
</feature>
<feature type="domain" description="Homeobox" evidence="12">
    <location>
        <begin position="26"/>
        <end position="86"/>
    </location>
</feature>
<dbReference type="InterPro" id="IPR001356">
    <property type="entry name" value="HD"/>
</dbReference>
<dbReference type="InterPro" id="IPR042160">
    <property type="entry name" value="HD-Zip_IV"/>
</dbReference>
<keyword evidence="15" id="KW-1185">Reference proteome</keyword>
<evidence type="ECO:0000259" key="13">
    <source>
        <dbReference type="PROSITE" id="PS50848"/>
    </source>
</evidence>
<name>A0AAF0UPC0_SOLVR</name>
<keyword evidence="4" id="KW-0175">Coiled coil</keyword>
<evidence type="ECO:0000259" key="12">
    <source>
        <dbReference type="PROSITE" id="PS50071"/>
    </source>
</evidence>
<keyword evidence="8 9" id="KW-0539">Nucleus</keyword>
<evidence type="ECO:0008006" key="16">
    <source>
        <dbReference type="Google" id="ProtNLM"/>
    </source>
</evidence>
<dbReference type="Pfam" id="PF25797">
    <property type="entry name" value="PDF2_C"/>
    <property type="match status" value="1"/>
</dbReference>
<dbReference type="SUPFAM" id="SSF55961">
    <property type="entry name" value="Bet v1-like"/>
    <property type="match status" value="2"/>
</dbReference>
<sequence length="657" mass="74789">MEDQNDMSEKENENELASGDELDSQRGKSSKRMKHSDKQIQELEVAFKEDRYPDATTRLELATKLSMSSKQVNYWFQNKRSRMKSQSEQHESKLLKQEYDKLHTEYISMKEMMKNPTCGQCHGKTISMNINVDEHQLKNEQAQLEDEVKRLTNEVEKLYDPTTSLEGTFDKSILLNLALDASDELLKLSQNGEPLWFRNLDGDRETLNLKEYDSAFTPIISMKPEHFITEATRATCKMVHNSQTLVETLMNKDQWMDMFPCIVGKTNTIEVISRGISGNKSGALLLIVSELQIISDMIPAREIKCLRFCQKHAEGLWVVVDVSIDTIQKGSQQCEIQNFRRLPSGCIIQDMVDGYSKVIWIEHMQYNENHVHHLYRPLVKTGLVFGAQRCIASLQRQSEFLRVMKSFVDPTIASKDHIGIRMLAQSMTRKFCATVCATTHKWEIVQLENGVDAKLMMRTSIGDHTEPIGIVLCAIKTIRLPVKQQHLFEFFINNKMRSQWDVLSCNGPIQELVRVSKDQNLESTIYLLRADGDSTSAKQNNMLIFQDTCTDTTGSLLVYAIVGSQDINMVMKEGDSSFVGLLPNGISIVQEYSAVDNDNDIFEKNDNGVYGGSLVTIGFQMLLENLATTSLLEQSIKEANNLICHTIRKIKMALKCK</sequence>
<dbReference type="PROSITE" id="PS50848">
    <property type="entry name" value="START"/>
    <property type="match status" value="1"/>
</dbReference>
<dbReference type="Pfam" id="PF00046">
    <property type="entry name" value="Homeodomain"/>
    <property type="match status" value="1"/>
</dbReference>
<evidence type="ECO:0000313" key="15">
    <source>
        <dbReference type="Proteomes" id="UP001234989"/>
    </source>
</evidence>
<keyword evidence="6 9" id="KW-0371">Homeobox</keyword>
<keyword evidence="3" id="KW-0805">Transcription regulation</keyword>
<evidence type="ECO:0000256" key="4">
    <source>
        <dbReference type="ARBA" id="ARBA00023054"/>
    </source>
</evidence>
<dbReference type="PANTHER" id="PTHR45654:SF20">
    <property type="entry name" value="HOMEOBOX PROTEIN"/>
    <property type="match status" value="1"/>
</dbReference>
<dbReference type="PROSITE" id="PS50071">
    <property type="entry name" value="HOMEOBOX_2"/>
    <property type="match status" value="1"/>
</dbReference>
<dbReference type="SUPFAM" id="SSF46689">
    <property type="entry name" value="Homeodomain-like"/>
    <property type="match status" value="1"/>
</dbReference>
<dbReference type="PANTHER" id="PTHR45654">
    <property type="entry name" value="HOMEOBOX-LEUCINE ZIPPER PROTEIN MERISTEM L1"/>
    <property type="match status" value="1"/>
</dbReference>
<dbReference type="Proteomes" id="UP001234989">
    <property type="component" value="Chromosome 10"/>
</dbReference>
<dbReference type="GO" id="GO:0005634">
    <property type="term" value="C:nucleus"/>
    <property type="evidence" value="ECO:0007669"/>
    <property type="project" value="UniProtKB-SubCell"/>
</dbReference>
<evidence type="ECO:0000313" key="14">
    <source>
        <dbReference type="EMBL" id="WMV49515.1"/>
    </source>
</evidence>
<proteinExistence type="inferred from homology"/>
<dbReference type="GO" id="GO:0003677">
    <property type="term" value="F:DNA binding"/>
    <property type="evidence" value="ECO:0007669"/>
    <property type="project" value="UniProtKB-UniRule"/>
</dbReference>
<evidence type="ECO:0000256" key="7">
    <source>
        <dbReference type="ARBA" id="ARBA00023163"/>
    </source>
</evidence>
<accession>A0AAF0UPC0</accession>
<dbReference type="EMBL" id="CP133621">
    <property type="protein sequence ID" value="WMV49515.1"/>
    <property type="molecule type" value="Genomic_DNA"/>
</dbReference>
<evidence type="ECO:0000256" key="8">
    <source>
        <dbReference type="ARBA" id="ARBA00023242"/>
    </source>
</evidence>
<dbReference type="AlphaFoldDB" id="A0AAF0UPC0"/>
<dbReference type="InterPro" id="IPR009057">
    <property type="entry name" value="Homeodomain-like_sf"/>
</dbReference>
<evidence type="ECO:0000256" key="1">
    <source>
        <dbReference type="ARBA" id="ARBA00004123"/>
    </source>
</evidence>
<dbReference type="Pfam" id="PF01852">
    <property type="entry name" value="START"/>
    <property type="match status" value="1"/>
</dbReference>
<evidence type="ECO:0000256" key="2">
    <source>
        <dbReference type="ARBA" id="ARBA00006789"/>
    </source>
</evidence>
<dbReference type="Gene3D" id="1.10.10.60">
    <property type="entry name" value="Homeodomain-like"/>
    <property type="match status" value="1"/>
</dbReference>
<organism evidence="14 15">
    <name type="scientific">Solanum verrucosum</name>
    <dbReference type="NCBI Taxonomy" id="315347"/>
    <lineage>
        <taxon>Eukaryota</taxon>
        <taxon>Viridiplantae</taxon>
        <taxon>Streptophyta</taxon>
        <taxon>Embryophyta</taxon>
        <taxon>Tracheophyta</taxon>
        <taxon>Spermatophyta</taxon>
        <taxon>Magnoliopsida</taxon>
        <taxon>eudicotyledons</taxon>
        <taxon>Gunneridae</taxon>
        <taxon>Pentapetalae</taxon>
        <taxon>asterids</taxon>
        <taxon>lamiids</taxon>
        <taxon>Solanales</taxon>
        <taxon>Solanaceae</taxon>
        <taxon>Solanoideae</taxon>
        <taxon>Solaneae</taxon>
        <taxon>Solanum</taxon>
    </lineage>
</organism>
<comment type="similarity">
    <text evidence="2">Belongs to the HD-ZIP homeobox family. Class IV subfamily.</text>
</comment>
<evidence type="ECO:0000256" key="11">
    <source>
        <dbReference type="SAM" id="MobiDB-lite"/>
    </source>
</evidence>
<dbReference type="GO" id="GO:0008289">
    <property type="term" value="F:lipid binding"/>
    <property type="evidence" value="ECO:0007669"/>
    <property type="project" value="InterPro"/>
</dbReference>
<evidence type="ECO:0000256" key="3">
    <source>
        <dbReference type="ARBA" id="ARBA00023015"/>
    </source>
</evidence>
<dbReference type="CDD" id="cd00086">
    <property type="entry name" value="homeodomain"/>
    <property type="match status" value="1"/>
</dbReference>
<evidence type="ECO:0000256" key="6">
    <source>
        <dbReference type="ARBA" id="ARBA00023155"/>
    </source>
</evidence>
<keyword evidence="7" id="KW-0804">Transcription</keyword>
<dbReference type="SMART" id="SM00389">
    <property type="entry name" value="HOX"/>
    <property type="match status" value="1"/>
</dbReference>
<keyword evidence="5 9" id="KW-0238">DNA-binding</keyword>
<dbReference type="SMART" id="SM00234">
    <property type="entry name" value="START"/>
    <property type="match status" value="1"/>
</dbReference>
<dbReference type="InterPro" id="IPR057993">
    <property type="entry name" value="HD-Zip_IV_C"/>
</dbReference>
<evidence type="ECO:0000256" key="9">
    <source>
        <dbReference type="PROSITE-ProRule" id="PRU00108"/>
    </source>
</evidence>
<dbReference type="InterPro" id="IPR002913">
    <property type="entry name" value="START_lipid-bd_dom"/>
</dbReference>
<comment type="subcellular location">
    <subcellularLocation>
        <location evidence="1 9 10">Nucleus</location>
    </subcellularLocation>
</comment>
<reference evidence="14" key="1">
    <citation type="submission" date="2023-08" db="EMBL/GenBank/DDBJ databases">
        <title>A de novo genome assembly of Solanum verrucosum Schlechtendal, a Mexican diploid species geographically isolated from the other diploid A-genome species in potato relatives.</title>
        <authorList>
            <person name="Hosaka K."/>
        </authorList>
    </citation>
    <scope>NUCLEOTIDE SEQUENCE</scope>
    <source>
        <tissue evidence="14">Young leaves</tissue>
    </source>
</reference>
<protein>
    <recommendedName>
        <fullName evidence="16">Homeobox protein</fullName>
    </recommendedName>
</protein>
<evidence type="ECO:0000256" key="10">
    <source>
        <dbReference type="RuleBase" id="RU000682"/>
    </source>
</evidence>